<evidence type="ECO:0000256" key="7">
    <source>
        <dbReference type="SAM" id="MobiDB-lite"/>
    </source>
</evidence>
<organism evidence="8 9">
    <name type="scientific">Tilletiopsis washingtonensis</name>
    <dbReference type="NCBI Taxonomy" id="58919"/>
    <lineage>
        <taxon>Eukaryota</taxon>
        <taxon>Fungi</taxon>
        <taxon>Dikarya</taxon>
        <taxon>Basidiomycota</taxon>
        <taxon>Ustilaginomycotina</taxon>
        <taxon>Exobasidiomycetes</taxon>
        <taxon>Entylomatales</taxon>
        <taxon>Entylomatales incertae sedis</taxon>
        <taxon>Tilletiopsis</taxon>
    </lineage>
</organism>
<dbReference type="RefSeq" id="XP_025597761.1">
    <property type="nucleotide sequence ID" value="XM_025742676.1"/>
</dbReference>
<accession>A0A316Z959</accession>
<keyword evidence="4 6" id="KW-0333">Golgi apparatus</keyword>
<keyword evidence="1 6" id="KW-0813">Transport</keyword>
<keyword evidence="9" id="KW-1185">Reference proteome</keyword>
<dbReference type="PANTHER" id="PTHR23249:SF16">
    <property type="entry name" value="TRAFFICKING PROTEIN PARTICLE COMPLEX SUBUNIT 1"/>
    <property type="match status" value="1"/>
</dbReference>
<dbReference type="SMART" id="SM01399">
    <property type="entry name" value="Sybindin"/>
    <property type="match status" value="1"/>
</dbReference>
<feature type="region of interest" description="Disordered" evidence="7">
    <location>
        <begin position="186"/>
        <end position="207"/>
    </location>
</feature>
<dbReference type="OrthoDB" id="3364529at2759"/>
<dbReference type="PANTHER" id="PTHR23249">
    <property type="entry name" value="TRAFFICKING PROTEIN PARTICLE COMPLEX SUBUNIT"/>
    <property type="match status" value="1"/>
</dbReference>
<evidence type="ECO:0000256" key="4">
    <source>
        <dbReference type="ARBA" id="ARBA00023034"/>
    </source>
</evidence>
<dbReference type="GeneID" id="37270220"/>
<dbReference type="GO" id="GO:0030008">
    <property type="term" value="C:TRAPP complex"/>
    <property type="evidence" value="ECO:0007669"/>
    <property type="project" value="UniProtKB-UniRule"/>
</dbReference>
<dbReference type="Gene3D" id="3.30.450.70">
    <property type="match status" value="1"/>
</dbReference>
<evidence type="ECO:0000313" key="9">
    <source>
        <dbReference type="Proteomes" id="UP000245946"/>
    </source>
</evidence>
<dbReference type="Pfam" id="PF04099">
    <property type="entry name" value="Sybindin"/>
    <property type="match status" value="1"/>
</dbReference>
<proteinExistence type="inferred from homology"/>
<dbReference type="EMBL" id="KZ819295">
    <property type="protein sequence ID" value="PWN97482.1"/>
    <property type="molecule type" value="Genomic_DNA"/>
</dbReference>
<protein>
    <recommendedName>
        <fullName evidence="6">Trafficking protein particle complex subunit</fullName>
    </recommendedName>
</protein>
<reference evidence="8 9" key="1">
    <citation type="journal article" date="2018" name="Mol. Biol. Evol.">
        <title>Broad Genomic Sampling Reveals a Smut Pathogenic Ancestry of the Fungal Clade Ustilaginomycotina.</title>
        <authorList>
            <person name="Kijpornyongpan T."/>
            <person name="Mondo S.J."/>
            <person name="Barry K."/>
            <person name="Sandor L."/>
            <person name="Lee J."/>
            <person name="Lipzen A."/>
            <person name="Pangilinan J."/>
            <person name="LaButti K."/>
            <person name="Hainaut M."/>
            <person name="Henrissat B."/>
            <person name="Grigoriev I.V."/>
            <person name="Spatafora J.W."/>
            <person name="Aime M.C."/>
        </authorList>
    </citation>
    <scope>NUCLEOTIDE SEQUENCE [LARGE SCALE GENOMIC DNA]</scope>
    <source>
        <strain evidence="8 9">MCA 4186</strain>
    </source>
</reference>
<evidence type="ECO:0000256" key="6">
    <source>
        <dbReference type="RuleBase" id="RU366065"/>
    </source>
</evidence>
<keyword evidence="3 6" id="KW-0931">ER-Golgi transport</keyword>
<dbReference type="STRING" id="58919.A0A316Z959"/>
<dbReference type="InterPro" id="IPR011012">
    <property type="entry name" value="Longin-like_dom_sf"/>
</dbReference>
<comment type="subcellular location">
    <subcellularLocation>
        <location evidence="6">Endoplasmic reticulum</location>
    </subcellularLocation>
    <subcellularLocation>
        <location evidence="6">Golgi apparatus</location>
        <location evidence="6">cis-Golgi network</location>
    </subcellularLocation>
</comment>
<dbReference type="GO" id="GO:0005794">
    <property type="term" value="C:Golgi apparatus"/>
    <property type="evidence" value="ECO:0007669"/>
    <property type="project" value="UniProtKB-SubCell"/>
</dbReference>
<evidence type="ECO:0000256" key="1">
    <source>
        <dbReference type="ARBA" id="ARBA00022448"/>
    </source>
</evidence>
<comment type="subunit">
    <text evidence="6">Part of the multisubunit transport protein particle (TRAPP) complex.</text>
</comment>
<dbReference type="GO" id="GO:0005783">
    <property type="term" value="C:endoplasmic reticulum"/>
    <property type="evidence" value="ECO:0007669"/>
    <property type="project" value="UniProtKB-SubCell"/>
</dbReference>
<comment type="similarity">
    <text evidence="5">Belongs to the TRAPP small subunits family. BET5 subfamily.</text>
</comment>
<dbReference type="GO" id="GO:0006888">
    <property type="term" value="P:endoplasmic reticulum to Golgi vesicle-mediated transport"/>
    <property type="evidence" value="ECO:0007669"/>
    <property type="project" value="UniProtKB-UniRule"/>
</dbReference>
<evidence type="ECO:0000256" key="3">
    <source>
        <dbReference type="ARBA" id="ARBA00022892"/>
    </source>
</evidence>
<dbReference type="SUPFAM" id="SSF64356">
    <property type="entry name" value="SNARE-like"/>
    <property type="match status" value="1"/>
</dbReference>
<sequence>MAQASPAAPRVYSLWIYSPACLLLYHADWAAHYADAPAAARAPRAAGATLLPGVSRAVAAAAPEAEAGLQPRQGPANARLALDEEAKLVYGVVFSLRNMARKLNGAQEVFNSFSTPQYTLSHLHTPTLHTFVLITSPLAPPRAASAGGGGGIPGTGGMSSTGVLQQLWRGPWQEWVVRNPAVALERSRGTDEAGEMKEERRRGVDSDGFREGVERVFAQNKLLAPSA</sequence>
<evidence type="ECO:0000313" key="8">
    <source>
        <dbReference type="EMBL" id="PWN97482.1"/>
    </source>
</evidence>
<evidence type="ECO:0000256" key="2">
    <source>
        <dbReference type="ARBA" id="ARBA00022824"/>
    </source>
</evidence>
<evidence type="ECO:0000256" key="5">
    <source>
        <dbReference type="ARBA" id="ARBA00038167"/>
    </source>
</evidence>
<dbReference type="Proteomes" id="UP000245946">
    <property type="component" value="Unassembled WGS sequence"/>
</dbReference>
<name>A0A316Z959_9BASI</name>
<dbReference type="AlphaFoldDB" id="A0A316Z959"/>
<dbReference type="InterPro" id="IPR007233">
    <property type="entry name" value="TRAPPC"/>
</dbReference>
<keyword evidence="2 6" id="KW-0256">Endoplasmic reticulum</keyword>
<gene>
    <name evidence="8" type="ORF">FA09DRAFT_330632</name>
</gene>